<evidence type="ECO:0000313" key="3">
    <source>
        <dbReference type="Proteomes" id="UP000037251"/>
    </source>
</evidence>
<protein>
    <submittedName>
        <fullName evidence="2">Efflux ABC transporter, permease</fullName>
    </submittedName>
</protein>
<feature type="transmembrane region" description="Helical" evidence="1">
    <location>
        <begin position="598"/>
        <end position="618"/>
    </location>
</feature>
<feature type="transmembrane region" description="Helical" evidence="1">
    <location>
        <begin position="205"/>
        <end position="228"/>
    </location>
</feature>
<feature type="transmembrane region" description="Helical" evidence="1">
    <location>
        <begin position="418"/>
        <end position="440"/>
    </location>
</feature>
<gene>
    <name evidence="2" type="ORF">ADK37_37445</name>
</gene>
<keyword evidence="3" id="KW-1185">Reference proteome</keyword>
<feature type="transmembrane region" description="Helical" evidence="1">
    <location>
        <begin position="26"/>
        <end position="49"/>
    </location>
</feature>
<dbReference type="eggNOG" id="COG0577">
    <property type="taxonomic scope" value="Bacteria"/>
</dbReference>
<sequence length="670" mass="68938">MRSPVLPLTWHLARSSGRRGLQSQSLAAGAAAVGAFVLLVMIAACLGSGTRAEHTAWRTPDADRHGTAVQALATTYVRHDPLTVVSLAQLPGRAATPAPPGLSTFPKKGEVYVSPALARLLHELPASQLADRFPTVRSYGTIGAAGLASPDELVAVVGRAAGDPAMSEAAAEGASWFDDGQAARAVVSGFAGGKSSMFTDSDQTLALLGVVLLAMPVVVLASAAGRLGAARREQRLAALRLAGATPRQIIAMSAVESACVGGAGALTGALAYVALLPALAEVPYGVGGWYTGQLWVGLPWLAAVVAAVTALITVSAVSMLRQVATSPLGVAQEANPRRTRMIRLVLFVGALAYIWLSTGSGGQLGHRQLLTLLILFYGAFWLFGPWVVDRLGRIVGRFARRPATLLAARRLSDDPRGAWRTVSGLVLAGFAAGFFSVSMLGSAGSQYDDQVAVITSSAATARDTVGEARALLDRAGVTATVTVAREDDWDSLLGGSPGVVARVSGGPEQTDTAVTALTSTGTGHPPYTQDYASAIDSTVTDRIAQVSTATLALSFVVATASAGLTAAANVLDRRRVYGLLRLAGTPLRVLNRARVRETVLPLVVLAGGTTAMGVYGSYQLNKVAGATINTAGAVELVVCVLVGALAMFAAIGASRPLLRRVTADPAQTAD</sequence>
<feature type="transmembrane region" description="Helical" evidence="1">
    <location>
        <begin position="341"/>
        <end position="357"/>
    </location>
</feature>
<keyword evidence="1" id="KW-0472">Membrane</keyword>
<dbReference type="RefSeq" id="WP_053193384.1">
    <property type="nucleotide sequence ID" value="NZ_KQ948988.1"/>
</dbReference>
<reference evidence="3" key="1">
    <citation type="submission" date="2015-07" db="EMBL/GenBank/DDBJ databases">
        <authorList>
            <person name="Ju K.-S."/>
            <person name="Doroghazi J.R."/>
            <person name="Metcalf W.W."/>
        </authorList>
    </citation>
    <scope>NUCLEOTIDE SEQUENCE [LARGE SCALE GENOMIC DNA]</scope>
    <source>
        <strain evidence="3">NRRL 2290</strain>
    </source>
</reference>
<feature type="transmembrane region" description="Helical" evidence="1">
    <location>
        <begin position="630"/>
        <end position="651"/>
    </location>
</feature>
<dbReference type="AlphaFoldDB" id="A0A0L8KU03"/>
<name>A0A0L8KU03_9ACTN</name>
<keyword evidence="1" id="KW-0812">Transmembrane</keyword>
<comment type="caution">
    <text evidence="2">The sequence shown here is derived from an EMBL/GenBank/DDBJ whole genome shotgun (WGS) entry which is preliminary data.</text>
</comment>
<evidence type="ECO:0000256" key="1">
    <source>
        <dbReference type="SAM" id="Phobius"/>
    </source>
</evidence>
<feature type="transmembrane region" description="Helical" evidence="1">
    <location>
        <begin position="300"/>
        <end position="320"/>
    </location>
</feature>
<feature type="transmembrane region" description="Helical" evidence="1">
    <location>
        <begin position="249"/>
        <end position="280"/>
    </location>
</feature>
<proteinExistence type="predicted"/>
<dbReference type="PATRIC" id="fig|67356.5.peg.8016"/>
<feature type="transmembrane region" description="Helical" evidence="1">
    <location>
        <begin position="369"/>
        <end position="388"/>
    </location>
</feature>
<dbReference type="STRING" id="67356.AQJ84_04655"/>
<keyword evidence="1" id="KW-1133">Transmembrane helix</keyword>
<dbReference type="OrthoDB" id="4871813at2"/>
<feature type="transmembrane region" description="Helical" evidence="1">
    <location>
        <begin position="551"/>
        <end position="571"/>
    </location>
</feature>
<dbReference type="Proteomes" id="UP000037251">
    <property type="component" value="Unassembled WGS sequence"/>
</dbReference>
<organism evidence="2 3">
    <name type="scientific">Streptomyces resistomycificus</name>
    <dbReference type="NCBI Taxonomy" id="67356"/>
    <lineage>
        <taxon>Bacteria</taxon>
        <taxon>Bacillati</taxon>
        <taxon>Actinomycetota</taxon>
        <taxon>Actinomycetes</taxon>
        <taxon>Kitasatosporales</taxon>
        <taxon>Streptomycetaceae</taxon>
        <taxon>Streptomyces</taxon>
        <taxon>Streptomyces aurantiacus group</taxon>
    </lineage>
</organism>
<evidence type="ECO:0000313" key="2">
    <source>
        <dbReference type="EMBL" id="KOG29382.1"/>
    </source>
</evidence>
<dbReference type="EMBL" id="LGUS01000222">
    <property type="protein sequence ID" value="KOG29382.1"/>
    <property type="molecule type" value="Genomic_DNA"/>
</dbReference>
<accession>A0A0L8KU03</accession>